<comment type="caution">
    <text evidence="2">The sequence shown here is derived from an EMBL/GenBank/DDBJ whole genome shotgun (WGS) entry which is preliminary data.</text>
</comment>
<feature type="transmembrane region" description="Helical" evidence="1">
    <location>
        <begin position="134"/>
        <end position="155"/>
    </location>
</feature>
<keyword evidence="1" id="KW-0812">Transmembrane</keyword>
<name>A0AAW0E829_9AGAR</name>
<keyword evidence="1" id="KW-1133">Transmembrane helix</keyword>
<dbReference type="EMBL" id="JAWWNJ010000002">
    <property type="protein sequence ID" value="KAK7061554.1"/>
    <property type="molecule type" value="Genomic_DNA"/>
</dbReference>
<feature type="transmembrane region" description="Helical" evidence="1">
    <location>
        <begin position="167"/>
        <end position="186"/>
    </location>
</feature>
<evidence type="ECO:0000313" key="3">
    <source>
        <dbReference type="Proteomes" id="UP001362999"/>
    </source>
</evidence>
<evidence type="ECO:0000256" key="1">
    <source>
        <dbReference type="SAM" id="Phobius"/>
    </source>
</evidence>
<keyword evidence="3" id="KW-1185">Reference proteome</keyword>
<feature type="transmembrane region" description="Helical" evidence="1">
    <location>
        <begin position="98"/>
        <end position="122"/>
    </location>
</feature>
<protein>
    <submittedName>
        <fullName evidence="2">Uncharacterized protein</fullName>
    </submittedName>
</protein>
<evidence type="ECO:0000313" key="2">
    <source>
        <dbReference type="EMBL" id="KAK7061554.1"/>
    </source>
</evidence>
<reference evidence="2 3" key="1">
    <citation type="journal article" date="2024" name="J Genomics">
        <title>Draft genome sequencing and assembly of Favolaschia claudopus CIRM-BRFM 2984 isolated from oak limbs.</title>
        <authorList>
            <person name="Navarro D."/>
            <person name="Drula E."/>
            <person name="Chaduli D."/>
            <person name="Cazenave R."/>
            <person name="Ahrendt S."/>
            <person name="Wang J."/>
            <person name="Lipzen A."/>
            <person name="Daum C."/>
            <person name="Barry K."/>
            <person name="Grigoriev I.V."/>
            <person name="Favel A."/>
            <person name="Rosso M.N."/>
            <person name="Martin F."/>
        </authorList>
    </citation>
    <scope>NUCLEOTIDE SEQUENCE [LARGE SCALE GENOMIC DNA]</scope>
    <source>
        <strain evidence="2 3">CIRM-BRFM 2984</strain>
    </source>
</reference>
<dbReference type="Proteomes" id="UP001362999">
    <property type="component" value="Unassembled WGS sequence"/>
</dbReference>
<feature type="transmembrane region" description="Helical" evidence="1">
    <location>
        <begin position="23"/>
        <end position="44"/>
    </location>
</feature>
<accession>A0AAW0E829</accession>
<organism evidence="2 3">
    <name type="scientific">Favolaschia claudopus</name>
    <dbReference type="NCBI Taxonomy" id="2862362"/>
    <lineage>
        <taxon>Eukaryota</taxon>
        <taxon>Fungi</taxon>
        <taxon>Dikarya</taxon>
        <taxon>Basidiomycota</taxon>
        <taxon>Agaricomycotina</taxon>
        <taxon>Agaricomycetes</taxon>
        <taxon>Agaricomycetidae</taxon>
        <taxon>Agaricales</taxon>
        <taxon>Marasmiineae</taxon>
        <taxon>Mycenaceae</taxon>
        <taxon>Favolaschia</taxon>
    </lineage>
</organism>
<proteinExistence type="predicted"/>
<feature type="transmembrane region" description="Helical" evidence="1">
    <location>
        <begin position="56"/>
        <end position="78"/>
    </location>
</feature>
<dbReference type="AlphaFoldDB" id="A0AAW0E829"/>
<sequence length="269" mass="29828">MLFSFIGMIISFSVHDPINCGVLFTFNSILGNLTILSASTSLMLRTVALWERKRRVIVPLGFLTLTHWILLIRNMFIVRAVWDSNLGACVVVSTNSSLLNVTFFFTMGFDLVILIATAVAVMSRHSARTDLWKLLFADGLCYFVVSFSMNCIPAVLNLLNLNAPMNVIATIPAAAISSMAACRAVMRLLDFNANAYIHSLGAVIPSSDMPVPRFTFPTTLPTVYSKNDLHRYDVEAGRQSRDVREHDSTYSMELEVVGTLGSCERTTTR</sequence>
<gene>
    <name evidence="2" type="ORF">R3P38DRAFT_2830137</name>
</gene>
<keyword evidence="1" id="KW-0472">Membrane</keyword>